<feature type="compositionally biased region" description="Polar residues" evidence="1">
    <location>
        <begin position="50"/>
        <end position="59"/>
    </location>
</feature>
<name>A0A0B6ZB35_9EUPU</name>
<accession>A0A0B6ZB35</accession>
<sequence length="84" mass="9591">NMSRRRLRSSQAAFLSDDEEEFSKYTSVNSSTRVYSRHSQDFKSKKESSTIESQFSETGIQKLERLGGQDMMTSTPLNSHGNHL</sequence>
<feature type="compositionally biased region" description="Polar residues" evidence="1">
    <location>
        <begin position="71"/>
        <end position="84"/>
    </location>
</feature>
<feature type="region of interest" description="Disordered" evidence="1">
    <location>
        <begin position="26"/>
        <end position="84"/>
    </location>
</feature>
<organism evidence="2">
    <name type="scientific">Arion vulgaris</name>
    <dbReference type="NCBI Taxonomy" id="1028688"/>
    <lineage>
        <taxon>Eukaryota</taxon>
        <taxon>Metazoa</taxon>
        <taxon>Spiralia</taxon>
        <taxon>Lophotrochozoa</taxon>
        <taxon>Mollusca</taxon>
        <taxon>Gastropoda</taxon>
        <taxon>Heterobranchia</taxon>
        <taxon>Euthyneura</taxon>
        <taxon>Panpulmonata</taxon>
        <taxon>Eupulmonata</taxon>
        <taxon>Stylommatophora</taxon>
        <taxon>Helicina</taxon>
        <taxon>Arionoidea</taxon>
        <taxon>Arionidae</taxon>
        <taxon>Arion</taxon>
    </lineage>
</organism>
<reference evidence="2" key="1">
    <citation type="submission" date="2014-12" db="EMBL/GenBank/DDBJ databases">
        <title>Insight into the proteome of Arion vulgaris.</title>
        <authorList>
            <person name="Aradska J."/>
            <person name="Bulat T."/>
            <person name="Smidak R."/>
            <person name="Sarate P."/>
            <person name="Gangsoo J."/>
            <person name="Sialana F."/>
            <person name="Bilban M."/>
            <person name="Lubec G."/>
        </authorList>
    </citation>
    <scope>NUCLEOTIDE SEQUENCE</scope>
    <source>
        <tissue evidence="2">Skin</tissue>
    </source>
</reference>
<feature type="non-terminal residue" evidence="2">
    <location>
        <position position="1"/>
    </location>
</feature>
<dbReference type="EMBL" id="HACG01018050">
    <property type="protein sequence ID" value="CEK64915.1"/>
    <property type="molecule type" value="Transcribed_RNA"/>
</dbReference>
<proteinExistence type="predicted"/>
<dbReference type="AlphaFoldDB" id="A0A0B6ZB35"/>
<feature type="non-terminal residue" evidence="2">
    <location>
        <position position="84"/>
    </location>
</feature>
<gene>
    <name evidence="2" type="primary">ORF53316</name>
</gene>
<feature type="compositionally biased region" description="Basic and acidic residues" evidence="1">
    <location>
        <begin position="38"/>
        <end position="49"/>
    </location>
</feature>
<protein>
    <submittedName>
        <fullName evidence="2">Uncharacterized protein</fullName>
    </submittedName>
</protein>
<evidence type="ECO:0000313" key="2">
    <source>
        <dbReference type="EMBL" id="CEK64915.1"/>
    </source>
</evidence>
<evidence type="ECO:0000256" key="1">
    <source>
        <dbReference type="SAM" id="MobiDB-lite"/>
    </source>
</evidence>